<dbReference type="CDD" id="cd00564">
    <property type="entry name" value="TMP_TenI"/>
    <property type="match status" value="1"/>
</dbReference>
<evidence type="ECO:0000256" key="1">
    <source>
        <dbReference type="ARBA" id="ARBA00004948"/>
    </source>
</evidence>
<dbReference type="Proteomes" id="UP001519343">
    <property type="component" value="Unassembled WGS sequence"/>
</dbReference>
<dbReference type="EC" id="5.3.99.10" evidence="4"/>
<gene>
    <name evidence="4" type="ORF">J2Z37_002743</name>
</gene>
<dbReference type="InterPro" id="IPR013785">
    <property type="entry name" value="Aldolase_TIM"/>
</dbReference>
<organism evidence="4 5">
    <name type="scientific">Ammoniphilus resinae</name>
    <dbReference type="NCBI Taxonomy" id="861532"/>
    <lineage>
        <taxon>Bacteria</taxon>
        <taxon>Bacillati</taxon>
        <taxon>Bacillota</taxon>
        <taxon>Bacilli</taxon>
        <taxon>Bacillales</taxon>
        <taxon>Paenibacillaceae</taxon>
        <taxon>Aneurinibacillus group</taxon>
        <taxon>Ammoniphilus</taxon>
    </lineage>
</organism>
<feature type="domain" description="Thiamine phosphate synthase/TenI" evidence="3">
    <location>
        <begin position="7"/>
        <end position="182"/>
    </location>
</feature>
<dbReference type="NCBIfam" id="NF005819">
    <property type="entry name" value="PRK07695.1"/>
    <property type="match status" value="1"/>
</dbReference>
<dbReference type="PANTHER" id="PTHR20857">
    <property type="entry name" value="THIAMINE-PHOSPHATE PYROPHOSPHORYLASE"/>
    <property type="match status" value="1"/>
</dbReference>
<evidence type="ECO:0000313" key="4">
    <source>
        <dbReference type="EMBL" id="MBP1932735.1"/>
    </source>
</evidence>
<evidence type="ECO:0000256" key="2">
    <source>
        <dbReference type="ARBA" id="ARBA00022977"/>
    </source>
</evidence>
<dbReference type="InterPro" id="IPR036206">
    <property type="entry name" value="ThiamineP_synth_sf"/>
</dbReference>
<dbReference type="InterPro" id="IPR022998">
    <property type="entry name" value="ThiamineP_synth_TenI"/>
</dbReference>
<keyword evidence="2" id="KW-0784">Thiamine biosynthesis</keyword>
<dbReference type="PANTHER" id="PTHR20857:SF22">
    <property type="entry name" value="THIAZOLE TAUTOMERASE"/>
    <property type="match status" value="1"/>
</dbReference>
<evidence type="ECO:0000259" key="3">
    <source>
        <dbReference type="Pfam" id="PF02581"/>
    </source>
</evidence>
<evidence type="ECO:0000313" key="5">
    <source>
        <dbReference type="Proteomes" id="UP001519343"/>
    </source>
</evidence>
<comment type="pathway">
    <text evidence="1">Cofactor biosynthesis; thiamine diphosphate biosynthesis.</text>
</comment>
<dbReference type="SUPFAM" id="SSF51391">
    <property type="entry name" value="Thiamin phosphate synthase"/>
    <property type="match status" value="1"/>
</dbReference>
<dbReference type="EMBL" id="JAGGKT010000007">
    <property type="protein sequence ID" value="MBP1932735.1"/>
    <property type="molecule type" value="Genomic_DNA"/>
</dbReference>
<dbReference type="RefSeq" id="WP_209810761.1">
    <property type="nucleotide sequence ID" value="NZ_JAGGKT010000007.1"/>
</dbReference>
<dbReference type="Pfam" id="PF02581">
    <property type="entry name" value="TMP-TENI"/>
    <property type="match status" value="1"/>
</dbReference>
<protein>
    <submittedName>
        <fullName evidence="4">Thiazole tautomerase (Transcriptional regulator TenI)</fullName>
        <ecNumber evidence="4">5.3.99.10</ecNumber>
    </submittedName>
</protein>
<comment type="caution">
    <text evidence="4">The sequence shown here is derived from an EMBL/GenBank/DDBJ whole genome shotgun (WGS) entry which is preliminary data.</text>
</comment>
<reference evidence="4 5" key="1">
    <citation type="submission" date="2021-03" db="EMBL/GenBank/DDBJ databases">
        <title>Genomic Encyclopedia of Type Strains, Phase IV (KMG-IV): sequencing the most valuable type-strain genomes for metagenomic binning, comparative biology and taxonomic classification.</title>
        <authorList>
            <person name="Goeker M."/>
        </authorList>
    </citation>
    <scope>NUCLEOTIDE SEQUENCE [LARGE SCALE GENOMIC DNA]</scope>
    <source>
        <strain evidence="4 5">DSM 24738</strain>
    </source>
</reference>
<keyword evidence="5" id="KW-1185">Reference proteome</keyword>
<dbReference type="Gene3D" id="3.20.20.70">
    <property type="entry name" value="Aldolase class I"/>
    <property type="match status" value="1"/>
</dbReference>
<keyword evidence="4" id="KW-0413">Isomerase</keyword>
<accession>A0ABS4GR36</accession>
<sequence length="202" mass="22139">MSKKELHLISNGKQSLEQFVDLAQQVYEYVTAIHIREKQKTARELSDWVERLIGAGVPREKIYLNDRLDVAWAAGVAGVQLAYHSLEPSVVKRRFPRFRVGRSVHSLQEAKEMESQGVDFLLFGHIYQTGSKPGLAARGIESLKEIVEAVSIPVIAIGGIKVCHIEEIIAAGASGIAVMSGIAGAEDPRGKAKEYMQAMVGE</sequence>
<proteinExistence type="predicted"/>
<dbReference type="GO" id="GO:0016853">
    <property type="term" value="F:isomerase activity"/>
    <property type="evidence" value="ECO:0007669"/>
    <property type="project" value="UniProtKB-KW"/>
</dbReference>
<name>A0ABS4GR36_9BACL</name>